<evidence type="ECO:0000313" key="9">
    <source>
        <dbReference type="Proteomes" id="UP001431209"/>
    </source>
</evidence>
<dbReference type="GO" id="GO:0016020">
    <property type="term" value="C:membrane"/>
    <property type="evidence" value="ECO:0007669"/>
    <property type="project" value="UniProtKB-SubCell"/>
</dbReference>
<keyword evidence="4 6" id="KW-1133">Transmembrane helix</keyword>
<feature type="transmembrane region" description="Helical" evidence="6">
    <location>
        <begin position="12"/>
        <end position="33"/>
    </location>
</feature>
<dbReference type="Pfam" id="PF01699">
    <property type="entry name" value="Na_Ca_ex"/>
    <property type="match status" value="2"/>
</dbReference>
<evidence type="ECO:0000259" key="7">
    <source>
        <dbReference type="Pfam" id="PF01699"/>
    </source>
</evidence>
<keyword evidence="5 6" id="KW-0472">Membrane</keyword>
<feature type="transmembrane region" description="Helical" evidence="6">
    <location>
        <begin position="589"/>
        <end position="609"/>
    </location>
</feature>
<evidence type="ECO:0000256" key="4">
    <source>
        <dbReference type="ARBA" id="ARBA00022989"/>
    </source>
</evidence>
<dbReference type="InterPro" id="IPR004837">
    <property type="entry name" value="NaCa_Exmemb"/>
</dbReference>
<dbReference type="GO" id="GO:0008324">
    <property type="term" value="F:monoatomic cation transmembrane transporter activity"/>
    <property type="evidence" value="ECO:0007669"/>
    <property type="project" value="TreeGrafter"/>
</dbReference>
<feature type="transmembrane region" description="Helical" evidence="6">
    <location>
        <begin position="491"/>
        <end position="511"/>
    </location>
</feature>
<reference evidence="8 9" key="1">
    <citation type="submission" date="2024-03" db="EMBL/GenBank/DDBJ databases">
        <title>The Acrasis kona genome and developmental transcriptomes reveal deep origins of eukaryotic multicellular pathways.</title>
        <authorList>
            <person name="Sheikh S."/>
            <person name="Fu C.-J."/>
            <person name="Brown M.W."/>
            <person name="Baldauf S.L."/>
        </authorList>
    </citation>
    <scope>NUCLEOTIDE SEQUENCE [LARGE SCALE GENOMIC DNA]</scope>
    <source>
        <strain evidence="8 9">ATCC MYA-3509</strain>
    </source>
</reference>
<accession>A0AAW2ZMY9</accession>
<feature type="transmembrane region" description="Helical" evidence="6">
    <location>
        <begin position="255"/>
        <end position="275"/>
    </location>
</feature>
<dbReference type="InterPro" id="IPR051359">
    <property type="entry name" value="CaCA_antiporter"/>
</dbReference>
<dbReference type="Gene3D" id="1.20.1420.30">
    <property type="entry name" value="NCX, central ion-binding region"/>
    <property type="match status" value="2"/>
</dbReference>
<feature type="transmembrane region" description="Helical" evidence="6">
    <location>
        <begin position="461"/>
        <end position="485"/>
    </location>
</feature>
<feature type="transmembrane region" description="Helical" evidence="6">
    <location>
        <begin position="202"/>
        <end position="223"/>
    </location>
</feature>
<sequence length="693" mass="78912">MKGSLGRSNRPIEYNIFKAVFGLGIIFAFYLFFVTLGSDKSHPPNVQVSAVLQQKINRTSSPTPTPTPIPSNTTTNEVFDNDNCDVKVQNITFDKYCEYVSNPNNTGCNNPYIKLQYCGFQKVQPLYFIILILFIGLAIFLLGDTCSNYLLPSLVVISKMLHLPPHVAGVTFLALGNASPNIVSMLISTIQRKPSLALNANISGELFVCCVVMGTATILANVSGLNRRPFIRDTTLSLCSYFFCFYMSVTNRSRVFDGVISILIWCFYVLVVVLGREVRKLWNKWRSRSKASLQNIELEEQMISNVDRVDQESVMDNPDDQPILDEEQKINLIKDKQDRDWEGGWYVLKKRRFTVRDREAAVVTTIKSEPPPTQQSNTNINPLNNVIEEYIPVEYPDDSELFQKEEKIHVIRRFFNYVVHYSGWNNMKWYEKVMYVTVLWYCNFIRNLTIFRSEREDWSRFFTVLVPMFAPLAVITAYDFNYWTFMINGKFPLVVLLVLCCSVFSLIILLTTRTDRPPIYQPILVLIAFGMSIIWIYLLCTQILNSLAALGAAWNIPNNILGITVLSWGNSIPDLLADTLVAMRGYPTMCTGSVFGGLNFILSIGIAFTFSPDTLSGGCYYLKPDPVVIITYLFLITQSMITIIVVPLSGWRFPKLYGVFLILFYVCYVVMSFLGTLYPPVKNAFTWKTLGCQ</sequence>
<feature type="transmembrane region" description="Helical" evidence="6">
    <location>
        <begin position="126"/>
        <end position="146"/>
    </location>
</feature>
<organism evidence="8 9">
    <name type="scientific">Acrasis kona</name>
    <dbReference type="NCBI Taxonomy" id="1008807"/>
    <lineage>
        <taxon>Eukaryota</taxon>
        <taxon>Discoba</taxon>
        <taxon>Heterolobosea</taxon>
        <taxon>Tetramitia</taxon>
        <taxon>Eutetramitia</taxon>
        <taxon>Acrasidae</taxon>
        <taxon>Acrasis</taxon>
    </lineage>
</organism>
<comment type="subcellular location">
    <subcellularLocation>
        <location evidence="1">Membrane</location>
        <topology evidence="1">Multi-pass membrane protein</topology>
    </subcellularLocation>
</comment>
<feature type="transmembrane region" description="Helical" evidence="6">
    <location>
        <begin position="167"/>
        <end position="190"/>
    </location>
</feature>
<dbReference type="AlphaFoldDB" id="A0AAW2ZMY9"/>
<keyword evidence="3 6" id="KW-0812">Transmembrane</keyword>
<proteinExistence type="predicted"/>
<dbReference type="PANTHER" id="PTHR12266">
    <property type="entry name" value="NA+/CA2+ K+ INDEPENDENT EXCHANGER"/>
    <property type="match status" value="1"/>
</dbReference>
<keyword evidence="2" id="KW-0813">Transport</keyword>
<feature type="domain" description="Sodium/calcium exchanger membrane region" evidence="7">
    <location>
        <begin position="135"/>
        <end position="273"/>
    </location>
</feature>
<evidence type="ECO:0000313" key="8">
    <source>
        <dbReference type="EMBL" id="KAL0491223.1"/>
    </source>
</evidence>
<name>A0AAW2ZMY9_9EUKA</name>
<comment type="caution">
    <text evidence="8">The sequence shown here is derived from an EMBL/GenBank/DDBJ whole genome shotgun (WGS) entry which is preliminary data.</text>
</comment>
<evidence type="ECO:0000256" key="1">
    <source>
        <dbReference type="ARBA" id="ARBA00004141"/>
    </source>
</evidence>
<feature type="transmembrane region" description="Helical" evidence="6">
    <location>
        <begin position="556"/>
        <end position="577"/>
    </location>
</feature>
<dbReference type="InterPro" id="IPR044880">
    <property type="entry name" value="NCX_ion-bd_dom_sf"/>
</dbReference>
<feature type="transmembrane region" description="Helical" evidence="6">
    <location>
        <begin position="656"/>
        <end position="678"/>
    </location>
</feature>
<keyword evidence="9" id="KW-1185">Reference proteome</keyword>
<feature type="domain" description="Sodium/calcium exchanger membrane region" evidence="7">
    <location>
        <begin position="526"/>
        <end position="673"/>
    </location>
</feature>
<dbReference type="EMBL" id="JAOPGA020001779">
    <property type="protein sequence ID" value="KAL0491223.1"/>
    <property type="molecule type" value="Genomic_DNA"/>
</dbReference>
<feature type="transmembrane region" description="Helical" evidence="6">
    <location>
        <begin position="523"/>
        <end position="544"/>
    </location>
</feature>
<gene>
    <name evidence="8" type="ORF">AKO1_009944</name>
</gene>
<evidence type="ECO:0000256" key="5">
    <source>
        <dbReference type="ARBA" id="ARBA00023136"/>
    </source>
</evidence>
<dbReference type="Proteomes" id="UP001431209">
    <property type="component" value="Unassembled WGS sequence"/>
</dbReference>
<feature type="transmembrane region" description="Helical" evidence="6">
    <location>
        <begin position="629"/>
        <end position="649"/>
    </location>
</feature>
<dbReference type="PANTHER" id="PTHR12266:SF0">
    <property type="entry name" value="MITOCHONDRIAL SODIUM_CALCIUM EXCHANGER PROTEIN"/>
    <property type="match status" value="1"/>
</dbReference>
<protein>
    <submittedName>
        <fullName evidence="8">Sodium/calcium exchanger</fullName>
    </submittedName>
</protein>
<evidence type="ECO:0000256" key="6">
    <source>
        <dbReference type="SAM" id="Phobius"/>
    </source>
</evidence>
<evidence type="ECO:0000256" key="2">
    <source>
        <dbReference type="ARBA" id="ARBA00022448"/>
    </source>
</evidence>
<evidence type="ECO:0000256" key="3">
    <source>
        <dbReference type="ARBA" id="ARBA00022692"/>
    </source>
</evidence>